<dbReference type="GO" id="GO:0006357">
    <property type="term" value="P:regulation of transcription by RNA polymerase II"/>
    <property type="evidence" value="ECO:0007669"/>
    <property type="project" value="InterPro"/>
</dbReference>
<dbReference type="SUPFAM" id="SSF47954">
    <property type="entry name" value="Cyclin-like"/>
    <property type="match status" value="2"/>
</dbReference>
<proteinExistence type="predicted"/>
<dbReference type="InterPro" id="IPR036915">
    <property type="entry name" value="Cyclin-like_sf"/>
</dbReference>
<accession>A0A507E722</accession>
<organism evidence="3 4">
    <name type="scientific">Powellomyces hirtus</name>
    <dbReference type="NCBI Taxonomy" id="109895"/>
    <lineage>
        <taxon>Eukaryota</taxon>
        <taxon>Fungi</taxon>
        <taxon>Fungi incertae sedis</taxon>
        <taxon>Chytridiomycota</taxon>
        <taxon>Chytridiomycota incertae sedis</taxon>
        <taxon>Chytridiomycetes</taxon>
        <taxon>Spizellomycetales</taxon>
        <taxon>Powellomycetaceae</taxon>
        <taxon>Powellomyces</taxon>
    </lineage>
</organism>
<evidence type="ECO:0000256" key="1">
    <source>
        <dbReference type="SAM" id="MobiDB-lite"/>
    </source>
</evidence>
<dbReference type="InterPro" id="IPR006671">
    <property type="entry name" value="Cyclin_N"/>
</dbReference>
<feature type="domain" description="Cyclin N-terminal" evidence="2">
    <location>
        <begin position="119"/>
        <end position="212"/>
    </location>
</feature>
<feature type="compositionally biased region" description="Basic residues" evidence="1">
    <location>
        <begin position="46"/>
        <end position="62"/>
    </location>
</feature>
<evidence type="ECO:0000259" key="2">
    <source>
        <dbReference type="Pfam" id="PF00134"/>
    </source>
</evidence>
<evidence type="ECO:0000313" key="3">
    <source>
        <dbReference type="EMBL" id="TPX59604.1"/>
    </source>
</evidence>
<feature type="compositionally biased region" description="Gly residues" evidence="1">
    <location>
        <begin position="23"/>
        <end position="36"/>
    </location>
</feature>
<dbReference type="Proteomes" id="UP000318582">
    <property type="component" value="Unassembled WGS sequence"/>
</dbReference>
<dbReference type="InterPro" id="IPR043198">
    <property type="entry name" value="Cyclin/Ssn8"/>
</dbReference>
<dbReference type="EMBL" id="QEAQ01000023">
    <property type="protein sequence ID" value="TPX59604.1"/>
    <property type="molecule type" value="Genomic_DNA"/>
</dbReference>
<gene>
    <name evidence="3" type="ORF">PhCBS80983_g02328</name>
</gene>
<dbReference type="STRING" id="109895.A0A507E722"/>
<feature type="compositionally biased region" description="Acidic residues" evidence="1">
    <location>
        <begin position="416"/>
        <end position="432"/>
    </location>
</feature>
<feature type="region of interest" description="Disordered" evidence="1">
    <location>
        <begin position="1"/>
        <end position="66"/>
    </location>
</feature>
<comment type="caution">
    <text evidence="3">The sequence shown here is derived from an EMBL/GenBank/DDBJ whole genome shotgun (WGS) entry which is preliminary data.</text>
</comment>
<reference evidence="3 4" key="1">
    <citation type="journal article" date="2019" name="Sci. Rep.">
        <title>Comparative genomics of chytrid fungi reveal insights into the obligate biotrophic and pathogenic lifestyle of Synchytrium endobioticum.</title>
        <authorList>
            <person name="van de Vossenberg B.T.L.H."/>
            <person name="Warris S."/>
            <person name="Nguyen H.D.T."/>
            <person name="van Gent-Pelzer M.P.E."/>
            <person name="Joly D.L."/>
            <person name="van de Geest H.C."/>
            <person name="Bonants P.J.M."/>
            <person name="Smith D.S."/>
            <person name="Levesque C.A."/>
            <person name="van der Lee T.A.J."/>
        </authorList>
    </citation>
    <scope>NUCLEOTIDE SEQUENCE [LARGE SCALE GENOMIC DNA]</scope>
    <source>
        <strain evidence="3 4">CBS 809.83</strain>
    </source>
</reference>
<dbReference type="PANTHER" id="PTHR10026">
    <property type="entry name" value="CYCLIN"/>
    <property type="match status" value="1"/>
</dbReference>
<dbReference type="AlphaFoldDB" id="A0A507E722"/>
<dbReference type="Pfam" id="PF00134">
    <property type="entry name" value="Cyclin_N"/>
    <property type="match status" value="1"/>
</dbReference>
<sequence length="491" mass="55579">MFRGGRRRGHFPHPLPARHRPRSGGGNNGPGTGGGQRPNNNNPNNQRRRGRGGHHPHRHPNSRNRFSSFFARTSEAEDEVDRNRQAINIATTAASGRKKPADREDYITALDLEPANNWYFTEEQLRNTPSRRCGLDEDSETILRDKGCRVILTLAKELNRYPRLSQTACLYFHRIYMRKSFTEYNEYKLMAATCFWIAAKWDDRPVKSTHIVELFIKIINKDFQSGVDFESPLFMEYRRRILFYEIEAFKTLCFDCVPRAPFDMFIPVIAQLDVSTSLTDAAAAVLNDIYLSPTCLRFSAHVLFATAIVYGAKIIQVDIPAGKDGRTFRQVTGLASDEGRSLLKDALNAMTAFYRYHEKSDDDPDPGGPSMVVEPEMQDQGLESPPVVDDGRPVSISLSQASPLPEETTREFSAPIEEDDNQRSEQDEDDQEAEKRETEDDASECGQPEQSDDEVHDDPHEDTAPSESEVSARPHKRARLDIPVEDVMDLG</sequence>
<feature type="compositionally biased region" description="Basic residues" evidence="1">
    <location>
        <begin position="1"/>
        <end position="22"/>
    </location>
</feature>
<dbReference type="GO" id="GO:0016538">
    <property type="term" value="F:cyclin-dependent protein serine/threonine kinase regulator activity"/>
    <property type="evidence" value="ECO:0007669"/>
    <property type="project" value="InterPro"/>
</dbReference>
<protein>
    <recommendedName>
        <fullName evidence="2">Cyclin N-terminal domain-containing protein</fullName>
    </recommendedName>
</protein>
<evidence type="ECO:0000313" key="4">
    <source>
        <dbReference type="Proteomes" id="UP000318582"/>
    </source>
</evidence>
<keyword evidence="4" id="KW-1185">Reference proteome</keyword>
<name>A0A507E722_9FUNG</name>
<dbReference type="Gene3D" id="1.10.472.10">
    <property type="entry name" value="Cyclin-like"/>
    <property type="match status" value="2"/>
</dbReference>
<feature type="region of interest" description="Disordered" evidence="1">
    <location>
        <begin position="357"/>
        <end position="491"/>
    </location>
</feature>